<dbReference type="AlphaFoldDB" id="A0A5J4PW29"/>
<organism evidence="2">
    <name type="scientific">termite gut metagenome</name>
    <dbReference type="NCBI Taxonomy" id="433724"/>
    <lineage>
        <taxon>unclassified sequences</taxon>
        <taxon>metagenomes</taxon>
        <taxon>organismal metagenomes</taxon>
    </lineage>
</organism>
<feature type="non-terminal residue" evidence="2">
    <location>
        <position position="1"/>
    </location>
</feature>
<comment type="caution">
    <text evidence="2">The sequence shown here is derived from an EMBL/GenBank/DDBJ whole genome shotgun (WGS) entry which is preliminary data.</text>
</comment>
<evidence type="ECO:0000259" key="1">
    <source>
        <dbReference type="Pfam" id="PF07510"/>
    </source>
</evidence>
<gene>
    <name evidence="2" type="ORF">EZS27_036242</name>
</gene>
<dbReference type="InterPro" id="IPR011089">
    <property type="entry name" value="GmrSD_C"/>
</dbReference>
<evidence type="ECO:0000313" key="2">
    <source>
        <dbReference type="EMBL" id="KAA6312899.1"/>
    </source>
</evidence>
<protein>
    <recommendedName>
        <fullName evidence="1">GmrSD restriction endonucleases C-terminal domain-containing protein</fullName>
    </recommendedName>
</protein>
<accession>A0A5J4PW29</accession>
<dbReference type="EMBL" id="SNRY01006306">
    <property type="protein sequence ID" value="KAA6312899.1"/>
    <property type="molecule type" value="Genomic_DNA"/>
</dbReference>
<sequence>REIQNHALEAKNVFAGLRKLQNRFEDVYNSVDDDKKLHNKVGVILTLFNKEERARFVRDYFLEKNQIKNIDEYLKLVYLGVSHTEIMKELSGENNKADSNEADIVQQKKEELLNAMRNNDIYKAGYEYACIQLLRRNVEQDILLGRVFNFEIWKSGNRSLEHIYPKSKVYYADNIGNIYRGDDKPVTPQEKQEIENGDKKWLNRDSFENNGSEHCIGNLVLLYHNENSGFNDSNFDRKKSLYFDLMKDKTFRSRHLLHSIAVFANGDWGVKQIQANKEKFIAEIKTYYGIQEIK</sequence>
<proteinExistence type="predicted"/>
<dbReference type="Pfam" id="PF07510">
    <property type="entry name" value="GmrSD_C"/>
    <property type="match status" value="1"/>
</dbReference>
<name>A0A5J4PW29_9ZZZZ</name>
<reference evidence="2" key="1">
    <citation type="submission" date="2019-03" db="EMBL/GenBank/DDBJ databases">
        <title>Single cell metagenomics reveals metabolic interactions within the superorganism composed of flagellate Streblomastix strix and complex community of Bacteroidetes bacteria on its surface.</title>
        <authorList>
            <person name="Treitli S.C."/>
            <person name="Kolisko M."/>
            <person name="Husnik F."/>
            <person name="Keeling P."/>
            <person name="Hampl V."/>
        </authorList>
    </citation>
    <scope>NUCLEOTIDE SEQUENCE</scope>
    <source>
        <strain evidence="2">STM</strain>
    </source>
</reference>
<feature type="domain" description="GmrSD restriction endonucleases C-terminal" evidence="1">
    <location>
        <begin position="107"/>
        <end position="281"/>
    </location>
</feature>